<keyword evidence="1" id="KW-0732">Signal</keyword>
<reference evidence="3 4" key="1">
    <citation type="submission" date="2018-05" db="EMBL/GenBank/DDBJ databases">
        <title>Lujinxingia marina gen. nov. sp. nov., a new facultative anaerobic member of the class Deltaproteobacteria, and proposal of Lujinxingaceae fam. nov.</title>
        <authorList>
            <person name="Li C.-M."/>
        </authorList>
    </citation>
    <scope>NUCLEOTIDE SEQUENCE [LARGE SCALE GENOMIC DNA]</scope>
    <source>
        <strain evidence="3 4">B210</strain>
    </source>
</reference>
<feature type="signal peptide" evidence="1">
    <location>
        <begin position="1"/>
        <end position="34"/>
    </location>
</feature>
<dbReference type="SUPFAM" id="SSF48452">
    <property type="entry name" value="TPR-like"/>
    <property type="match status" value="1"/>
</dbReference>
<dbReference type="EMBL" id="QHKO01000005">
    <property type="protein sequence ID" value="RAL21668.1"/>
    <property type="molecule type" value="Genomic_DNA"/>
</dbReference>
<feature type="domain" description="PEGA" evidence="2">
    <location>
        <begin position="126"/>
        <end position="175"/>
    </location>
</feature>
<dbReference type="OrthoDB" id="5497297at2"/>
<dbReference type="Gene3D" id="1.25.40.10">
    <property type="entry name" value="Tetratricopeptide repeat domain"/>
    <property type="match status" value="1"/>
</dbReference>
<name>A0A328C7R2_9DELT</name>
<gene>
    <name evidence="3" type="ORF">DL240_12495</name>
</gene>
<dbReference type="InterPro" id="IPR013229">
    <property type="entry name" value="PEGA"/>
</dbReference>
<sequence>MVVDRIKASSGLMKTLLGLCLMVCALATASPAMAQGTSMLETIRGANDAFEAEDYQTAYDLYSRAYAELPEPTILYRMGQAAEQLGMYREAIEHYTTYLDEGQDIEFIGRIAEVVPMLREKVPAMLEIASVPAGATIVGVDEAGVETELGQTPATVDVGPGPVTVVLRAQGYEEVIWQEDAQAEGSYAWSPEMVAEPVAMVVEDDLEVRESGGSLGAWGWTTAGLGVAALATGGVFTLLQQSATESVNSYDKRAIGATRDELEGYKNDANGYFETARVTYIAGGVLTAAGLGMIIYQATQGDTTEEQALSFEGGVSSDGGFVGLRGRF</sequence>
<dbReference type="Pfam" id="PF08308">
    <property type="entry name" value="PEGA"/>
    <property type="match status" value="1"/>
</dbReference>
<dbReference type="InterPro" id="IPR011990">
    <property type="entry name" value="TPR-like_helical_dom_sf"/>
</dbReference>
<feature type="chain" id="PRO_5016363683" description="PEGA domain-containing protein" evidence="1">
    <location>
        <begin position="35"/>
        <end position="328"/>
    </location>
</feature>
<protein>
    <recommendedName>
        <fullName evidence="2">PEGA domain-containing protein</fullName>
    </recommendedName>
</protein>
<dbReference type="Proteomes" id="UP000249169">
    <property type="component" value="Unassembled WGS sequence"/>
</dbReference>
<comment type="caution">
    <text evidence="3">The sequence shown here is derived from an EMBL/GenBank/DDBJ whole genome shotgun (WGS) entry which is preliminary data.</text>
</comment>
<evidence type="ECO:0000259" key="2">
    <source>
        <dbReference type="Pfam" id="PF08308"/>
    </source>
</evidence>
<accession>A0A328C7R2</accession>
<evidence type="ECO:0000313" key="4">
    <source>
        <dbReference type="Proteomes" id="UP000249169"/>
    </source>
</evidence>
<keyword evidence="4" id="KW-1185">Reference proteome</keyword>
<proteinExistence type="predicted"/>
<organism evidence="3 4">
    <name type="scientific">Lujinxingia litoralis</name>
    <dbReference type="NCBI Taxonomy" id="2211119"/>
    <lineage>
        <taxon>Bacteria</taxon>
        <taxon>Deltaproteobacteria</taxon>
        <taxon>Bradymonadales</taxon>
        <taxon>Lujinxingiaceae</taxon>
        <taxon>Lujinxingia</taxon>
    </lineage>
</organism>
<dbReference type="RefSeq" id="WP_111730233.1">
    <property type="nucleotide sequence ID" value="NZ_QHKO01000005.1"/>
</dbReference>
<evidence type="ECO:0000256" key="1">
    <source>
        <dbReference type="SAM" id="SignalP"/>
    </source>
</evidence>
<evidence type="ECO:0000313" key="3">
    <source>
        <dbReference type="EMBL" id="RAL21668.1"/>
    </source>
</evidence>
<dbReference type="AlphaFoldDB" id="A0A328C7R2"/>